<dbReference type="EMBL" id="GL444021">
    <property type="protein sequence ID" value="EFN61366.1"/>
    <property type="molecule type" value="Genomic_DNA"/>
</dbReference>
<evidence type="ECO:0008006" key="3">
    <source>
        <dbReference type="Google" id="ProtNLM"/>
    </source>
</evidence>
<proteinExistence type="predicted"/>
<organism evidence="2">
    <name type="scientific">Camponotus floridanus</name>
    <name type="common">Florida carpenter ant</name>
    <dbReference type="NCBI Taxonomy" id="104421"/>
    <lineage>
        <taxon>Eukaryota</taxon>
        <taxon>Metazoa</taxon>
        <taxon>Ecdysozoa</taxon>
        <taxon>Arthropoda</taxon>
        <taxon>Hexapoda</taxon>
        <taxon>Insecta</taxon>
        <taxon>Pterygota</taxon>
        <taxon>Neoptera</taxon>
        <taxon>Endopterygota</taxon>
        <taxon>Hymenoptera</taxon>
        <taxon>Apocrita</taxon>
        <taxon>Aculeata</taxon>
        <taxon>Formicoidea</taxon>
        <taxon>Formicidae</taxon>
        <taxon>Formicinae</taxon>
        <taxon>Camponotus</taxon>
    </lineage>
</organism>
<dbReference type="AlphaFoldDB" id="E2AYX3"/>
<gene>
    <name evidence="1" type="ORF">EAG_11895</name>
</gene>
<reference evidence="1 2" key="1">
    <citation type="journal article" date="2010" name="Science">
        <title>Genomic comparison of the ants Camponotus floridanus and Harpegnathos saltator.</title>
        <authorList>
            <person name="Bonasio R."/>
            <person name="Zhang G."/>
            <person name="Ye C."/>
            <person name="Mutti N.S."/>
            <person name="Fang X."/>
            <person name="Qin N."/>
            <person name="Donahue G."/>
            <person name="Yang P."/>
            <person name="Li Q."/>
            <person name="Li C."/>
            <person name="Zhang P."/>
            <person name="Huang Z."/>
            <person name="Berger S.L."/>
            <person name="Reinberg D."/>
            <person name="Wang J."/>
            <person name="Liebig J."/>
        </authorList>
    </citation>
    <scope>NUCLEOTIDE SEQUENCE [LARGE SCALE GENOMIC DNA]</scope>
    <source>
        <strain evidence="2">C129</strain>
    </source>
</reference>
<dbReference type="PANTHER" id="PTHR21301">
    <property type="entry name" value="REVERSE TRANSCRIPTASE"/>
    <property type="match status" value="1"/>
</dbReference>
<dbReference type="Proteomes" id="UP000000311">
    <property type="component" value="Unassembled WGS sequence"/>
</dbReference>
<sequence>NLLRRWTQKDYISPVKKRALYTSDGSLPRAYGLPKIHKPNCPLRIIVSSINSPLNKFAAFLHNCLFDNLPNARSHISNSYELVNSINNFFVEEHFNLVSLDVVSLFTNVPTDLIVGSVARRWHLIKDKIKIPFFEFSIGLKLVLNSTFFKFNGKIYKQIFGTP</sequence>
<evidence type="ECO:0000313" key="1">
    <source>
        <dbReference type="EMBL" id="EFN61366.1"/>
    </source>
</evidence>
<keyword evidence="2" id="KW-1185">Reference proteome</keyword>
<name>E2AYX3_CAMFO</name>
<protein>
    <recommendedName>
        <fullName evidence="3">Reverse transcriptase domain-containing protein</fullName>
    </recommendedName>
</protein>
<feature type="non-terminal residue" evidence="1">
    <location>
        <position position="163"/>
    </location>
</feature>
<dbReference type="InParanoid" id="E2AYX3"/>
<feature type="non-terminal residue" evidence="1">
    <location>
        <position position="1"/>
    </location>
</feature>
<evidence type="ECO:0000313" key="2">
    <source>
        <dbReference type="Proteomes" id="UP000000311"/>
    </source>
</evidence>
<dbReference type="OrthoDB" id="7551446at2759"/>
<accession>E2AYX3</accession>
<dbReference type="PANTHER" id="PTHR21301:SF10">
    <property type="entry name" value="REVERSE TRANSCRIPTASE DOMAIN-CONTAINING PROTEIN"/>
    <property type="match status" value="1"/>
</dbReference>